<organism evidence="2 3">
    <name type="scientific">Romanomermis culicivorax</name>
    <name type="common">Nematode worm</name>
    <dbReference type="NCBI Taxonomy" id="13658"/>
    <lineage>
        <taxon>Eukaryota</taxon>
        <taxon>Metazoa</taxon>
        <taxon>Ecdysozoa</taxon>
        <taxon>Nematoda</taxon>
        <taxon>Enoplea</taxon>
        <taxon>Dorylaimia</taxon>
        <taxon>Mermithida</taxon>
        <taxon>Mermithoidea</taxon>
        <taxon>Mermithidae</taxon>
        <taxon>Romanomermis</taxon>
    </lineage>
</organism>
<reference evidence="3" key="1">
    <citation type="submission" date="2022-11" db="UniProtKB">
        <authorList>
            <consortium name="WormBaseParasite"/>
        </authorList>
    </citation>
    <scope>IDENTIFICATION</scope>
</reference>
<evidence type="ECO:0000313" key="3">
    <source>
        <dbReference type="WBParaSite" id="nRc.2.0.1.t17466-RA"/>
    </source>
</evidence>
<dbReference type="Pfam" id="PF13692">
    <property type="entry name" value="Glyco_trans_1_4"/>
    <property type="match status" value="1"/>
</dbReference>
<dbReference type="Gene3D" id="3.40.50.2000">
    <property type="entry name" value="Glycogen Phosphorylase B"/>
    <property type="match status" value="1"/>
</dbReference>
<keyword evidence="1" id="KW-1133">Transmembrane helix</keyword>
<dbReference type="PANTHER" id="PTHR45871:SF1">
    <property type="entry name" value="PHOSPHATIDYLINOSITOL N-ACETYLGLUCOSAMINYLTRANSFERASE SUBUNIT A"/>
    <property type="match status" value="1"/>
</dbReference>
<dbReference type="GO" id="GO:0017176">
    <property type="term" value="F:phosphatidylinositol N-acetylglucosaminyltransferase activity"/>
    <property type="evidence" value="ECO:0007669"/>
    <property type="project" value="TreeGrafter"/>
</dbReference>
<protein>
    <submittedName>
        <fullName evidence="3">Glycosyl transferase family 1 domain-containing protein</fullName>
    </submittedName>
</protein>
<name>A0A915IUF6_ROMCU</name>
<sequence>MMIKGQIYLNCSLTDAFCVTIVEAASCGLHVISTKVGGVPEVLPENMMTLTEPNAESIIKTVGRIVEKIKNGCLRLDHWSNHERIKNMYYWPNVARRTEKVYREVTSSPRPSYQRCGPVFGFIFAMLATINHVLLFLCSIFSK</sequence>
<dbReference type="GO" id="GO:0006506">
    <property type="term" value="P:GPI anchor biosynthetic process"/>
    <property type="evidence" value="ECO:0007669"/>
    <property type="project" value="TreeGrafter"/>
</dbReference>
<accession>A0A915IUF6</accession>
<keyword evidence="1" id="KW-0812">Transmembrane</keyword>
<dbReference type="PANTHER" id="PTHR45871">
    <property type="entry name" value="N-ACETYLGLUCOSAMINYL-PHOSPHATIDYLINOSITOL BIOSYNTHETIC PROTEIN"/>
    <property type="match status" value="1"/>
</dbReference>
<evidence type="ECO:0000256" key="1">
    <source>
        <dbReference type="SAM" id="Phobius"/>
    </source>
</evidence>
<dbReference type="Proteomes" id="UP000887565">
    <property type="component" value="Unplaced"/>
</dbReference>
<dbReference type="GO" id="GO:0000506">
    <property type="term" value="C:glycosylphosphatidylinositol-N-acetylglucosaminyltransferase (GPI-GnT) complex"/>
    <property type="evidence" value="ECO:0007669"/>
    <property type="project" value="TreeGrafter"/>
</dbReference>
<dbReference type="SUPFAM" id="SSF53756">
    <property type="entry name" value="UDP-Glycosyltransferase/glycogen phosphorylase"/>
    <property type="match status" value="1"/>
</dbReference>
<feature type="transmembrane region" description="Helical" evidence="1">
    <location>
        <begin position="119"/>
        <end position="142"/>
    </location>
</feature>
<keyword evidence="2" id="KW-1185">Reference proteome</keyword>
<proteinExistence type="predicted"/>
<keyword evidence="1" id="KW-0472">Membrane</keyword>
<dbReference type="AlphaFoldDB" id="A0A915IUF6"/>
<evidence type="ECO:0000313" key="2">
    <source>
        <dbReference type="Proteomes" id="UP000887565"/>
    </source>
</evidence>
<dbReference type="OMA" id="ARCSQKN"/>
<dbReference type="WBParaSite" id="nRc.2.0.1.t17466-RA">
    <property type="protein sequence ID" value="nRc.2.0.1.t17466-RA"/>
    <property type="gene ID" value="nRc.2.0.1.g17466"/>
</dbReference>